<dbReference type="InterPro" id="IPR000462">
    <property type="entry name" value="CDP-OH_P_trans"/>
</dbReference>
<dbReference type="Gene3D" id="1.20.120.1760">
    <property type="match status" value="1"/>
</dbReference>
<reference evidence="2" key="1">
    <citation type="submission" date="2021-01" db="EMBL/GenBank/DDBJ databases">
        <authorList>
            <person name="Corre E."/>
            <person name="Pelletier E."/>
            <person name="Niang G."/>
            <person name="Scheremetjew M."/>
            <person name="Finn R."/>
            <person name="Kale V."/>
            <person name="Holt S."/>
            <person name="Cochrane G."/>
            <person name="Meng A."/>
            <person name="Brown T."/>
            <person name="Cohen L."/>
        </authorList>
    </citation>
    <scope>NUCLEOTIDE SEQUENCE</scope>
    <source>
        <strain evidence="2">CCMP2078</strain>
    </source>
</reference>
<organism evidence="2">
    <name type="scientific">Pinguiococcus pyrenoidosus</name>
    <dbReference type="NCBI Taxonomy" id="172671"/>
    <lineage>
        <taxon>Eukaryota</taxon>
        <taxon>Sar</taxon>
        <taxon>Stramenopiles</taxon>
        <taxon>Ochrophyta</taxon>
        <taxon>Pinguiophyceae</taxon>
        <taxon>Pinguiochrysidales</taxon>
        <taxon>Pinguiochrysidaceae</taxon>
        <taxon>Pinguiococcus</taxon>
    </lineage>
</organism>
<dbReference type="InterPro" id="IPR043130">
    <property type="entry name" value="CDP-OH_PTrfase_TM_dom"/>
</dbReference>
<dbReference type="GO" id="GO:0016780">
    <property type="term" value="F:phosphotransferase activity, for other substituted phosphate groups"/>
    <property type="evidence" value="ECO:0007669"/>
    <property type="project" value="InterPro"/>
</dbReference>
<feature type="transmembrane region" description="Helical" evidence="1">
    <location>
        <begin position="86"/>
        <end position="106"/>
    </location>
</feature>
<feature type="transmembrane region" description="Helical" evidence="1">
    <location>
        <begin position="121"/>
        <end position="143"/>
    </location>
</feature>
<dbReference type="Pfam" id="PF01066">
    <property type="entry name" value="CDP-OH_P_transf"/>
    <property type="match status" value="1"/>
</dbReference>
<accession>A0A7R9YEY8</accession>
<protein>
    <submittedName>
        <fullName evidence="2">Uncharacterized protein</fullName>
    </submittedName>
</protein>
<dbReference type="GO" id="GO:0016020">
    <property type="term" value="C:membrane"/>
    <property type="evidence" value="ECO:0007669"/>
    <property type="project" value="InterPro"/>
</dbReference>
<name>A0A7R9YEY8_9STRA</name>
<keyword evidence="1" id="KW-0472">Membrane</keyword>
<evidence type="ECO:0000256" key="1">
    <source>
        <dbReference type="SAM" id="Phobius"/>
    </source>
</evidence>
<dbReference type="GO" id="GO:0008654">
    <property type="term" value="P:phospholipid biosynthetic process"/>
    <property type="evidence" value="ECO:0007669"/>
    <property type="project" value="InterPro"/>
</dbReference>
<keyword evidence="1" id="KW-1133">Transmembrane helix</keyword>
<dbReference type="EMBL" id="HBEA01016658">
    <property type="protein sequence ID" value="CAD8263210.1"/>
    <property type="molecule type" value="Transcribed_RNA"/>
</dbReference>
<dbReference type="AlphaFoldDB" id="A0A7R9YEY8"/>
<feature type="transmembrane region" description="Helical" evidence="1">
    <location>
        <begin position="164"/>
        <end position="186"/>
    </location>
</feature>
<sequence>MIFQLLADAISLSCLGPLYRLVRTENPLWIFGAILLDALDGWVARRQVNPDPLLSRVGEILDSSMDFLSAVAFCYAVRRLATAVPLAIFCCGSILRLVGFVAYPAYFSGVLVDPVDKTKKVVYYGLSVPLALGTLALLAKSCAAQDLDAGGKAKKGRELPPRNGAFPAPLDVPLLILTGLLFWRVLIFHKWWIKPPALPP</sequence>
<proteinExistence type="predicted"/>
<evidence type="ECO:0000313" key="2">
    <source>
        <dbReference type="EMBL" id="CAD8263210.1"/>
    </source>
</evidence>
<keyword evidence="1" id="KW-0812">Transmembrane</keyword>
<gene>
    <name evidence="2" type="ORF">PPYR1160_LOCUS12712</name>
</gene>